<feature type="transmembrane region" description="Helical" evidence="8">
    <location>
        <begin position="102"/>
        <end position="125"/>
    </location>
</feature>
<keyword evidence="4" id="KW-0997">Cell inner membrane</keyword>
<dbReference type="Pfam" id="PF04290">
    <property type="entry name" value="DctQ"/>
    <property type="match status" value="1"/>
</dbReference>
<dbReference type="EMBL" id="UINC01009273">
    <property type="protein sequence ID" value="SVA41615.1"/>
    <property type="molecule type" value="Genomic_DNA"/>
</dbReference>
<protein>
    <recommendedName>
        <fullName evidence="9">Tripartite ATP-independent periplasmic transporters DctQ component domain-containing protein</fullName>
    </recommendedName>
</protein>
<evidence type="ECO:0000256" key="4">
    <source>
        <dbReference type="ARBA" id="ARBA00022519"/>
    </source>
</evidence>
<keyword evidence="7 8" id="KW-0472">Membrane</keyword>
<dbReference type="GO" id="GO:0015740">
    <property type="term" value="P:C4-dicarboxylate transport"/>
    <property type="evidence" value="ECO:0007669"/>
    <property type="project" value="TreeGrafter"/>
</dbReference>
<sequence>MRLPSEQELKSRRNAWLKTVEKFGYWAENFFILTLVSALIFLSVAQIILRNVFSWSFVWGDGLIRLLVLWLALAAAIAASRDDKMIAVDLLSRVLPERWKNSVALLTNLFTGVVTGLLAFFSWTFVEDSRIFGDTLLGGWPAWICQIILPFGFAAISYRYWLYTAKKIFGLD</sequence>
<evidence type="ECO:0000313" key="10">
    <source>
        <dbReference type="EMBL" id="SVA41615.1"/>
    </source>
</evidence>
<dbReference type="InterPro" id="IPR007387">
    <property type="entry name" value="TRAP_DctQ"/>
</dbReference>
<evidence type="ECO:0000256" key="5">
    <source>
        <dbReference type="ARBA" id="ARBA00022692"/>
    </source>
</evidence>
<keyword evidence="6 8" id="KW-1133">Transmembrane helix</keyword>
<feature type="transmembrane region" description="Helical" evidence="8">
    <location>
        <begin position="30"/>
        <end position="50"/>
    </location>
</feature>
<name>A0A381VMQ8_9ZZZZ</name>
<dbReference type="PANTHER" id="PTHR35011">
    <property type="entry name" value="2,3-DIKETO-L-GULONATE TRAP TRANSPORTER SMALL PERMEASE PROTEIN YIAM"/>
    <property type="match status" value="1"/>
</dbReference>
<evidence type="ECO:0000259" key="9">
    <source>
        <dbReference type="Pfam" id="PF04290"/>
    </source>
</evidence>
<keyword evidence="2" id="KW-0813">Transport</keyword>
<feature type="domain" description="Tripartite ATP-independent periplasmic transporters DctQ component" evidence="9">
    <location>
        <begin position="40"/>
        <end position="160"/>
    </location>
</feature>
<keyword evidence="5 8" id="KW-0812">Transmembrane</keyword>
<dbReference type="GO" id="GO:0022857">
    <property type="term" value="F:transmembrane transporter activity"/>
    <property type="evidence" value="ECO:0007669"/>
    <property type="project" value="TreeGrafter"/>
</dbReference>
<accession>A0A381VMQ8</accession>
<dbReference type="AlphaFoldDB" id="A0A381VMQ8"/>
<evidence type="ECO:0000256" key="6">
    <source>
        <dbReference type="ARBA" id="ARBA00022989"/>
    </source>
</evidence>
<reference evidence="10" key="1">
    <citation type="submission" date="2018-05" db="EMBL/GenBank/DDBJ databases">
        <authorList>
            <person name="Lanie J.A."/>
            <person name="Ng W.-L."/>
            <person name="Kazmierczak K.M."/>
            <person name="Andrzejewski T.M."/>
            <person name="Davidsen T.M."/>
            <person name="Wayne K.J."/>
            <person name="Tettelin H."/>
            <person name="Glass J.I."/>
            <person name="Rusch D."/>
            <person name="Podicherti R."/>
            <person name="Tsui H.-C.T."/>
            <person name="Winkler M.E."/>
        </authorList>
    </citation>
    <scope>NUCLEOTIDE SEQUENCE</scope>
</reference>
<dbReference type="GO" id="GO:0005886">
    <property type="term" value="C:plasma membrane"/>
    <property type="evidence" value="ECO:0007669"/>
    <property type="project" value="UniProtKB-SubCell"/>
</dbReference>
<evidence type="ECO:0000256" key="1">
    <source>
        <dbReference type="ARBA" id="ARBA00004429"/>
    </source>
</evidence>
<comment type="subcellular location">
    <subcellularLocation>
        <location evidence="1">Cell inner membrane</location>
        <topology evidence="1">Multi-pass membrane protein</topology>
    </subcellularLocation>
</comment>
<proteinExistence type="predicted"/>
<evidence type="ECO:0000256" key="3">
    <source>
        <dbReference type="ARBA" id="ARBA00022475"/>
    </source>
</evidence>
<gene>
    <name evidence="10" type="ORF">METZ01_LOCUS94469</name>
</gene>
<dbReference type="InterPro" id="IPR055348">
    <property type="entry name" value="DctQ"/>
</dbReference>
<evidence type="ECO:0000256" key="8">
    <source>
        <dbReference type="SAM" id="Phobius"/>
    </source>
</evidence>
<feature type="transmembrane region" description="Helical" evidence="8">
    <location>
        <begin position="140"/>
        <end position="161"/>
    </location>
</feature>
<evidence type="ECO:0000256" key="2">
    <source>
        <dbReference type="ARBA" id="ARBA00022448"/>
    </source>
</evidence>
<dbReference type="PANTHER" id="PTHR35011:SF2">
    <property type="entry name" value="2,3-DIKETO-L-GULONATE TRAP TRANSPORTER SMALL PERMEASE PROTEIN YIAM"/>
    <property type="match status" value="1"/>
</dbReference>
<feature type="transmembrane region" description="Helical" evidence="8">
    <location>
        <begin position="62"/>
        <end position="81"/>
    </location>
</feature>
<keyword evidence="3" id="KW-1003">Cell membrane</keyword>
<organism evidence="10">
    <name type="scientific">marine metagenome</name>
    <dbReference type="NCBI Taxonomy" id="408172"/>
    <lineage>
        <taxon>unclassified sequences</taxon>
        <taxon>metagenomes</taxon>
        <taxon>ecological metagenomes</taxon>
    </lineage>
</organism>
<evidence type="ECO:0000256" key="7">
    <source>
        <dbReference type="ARBA" id="ARBA00023136"/>
    </source>
</evidence>